<organism evidence="2">
    <name type="scientific">Staphylococcus aureus</name>
    <dbReference type="NCBI Taxonomy" id="1280"/>
    <lineage>
        <taxon>Bacteria</taxon>
        <taxon>Bacillati</taxon>
        <taxon>Bacillota</taxon>
        <taxon>Bacilli</taxon>
        <taxon>Bacillales</taxon>
        <taxon>Staphylococcaceae</taxon>
        <taxon>Staphylococcus</taxon>
    </lineage>
</organism>
<keyword evidence="1" id="KW-0472">Membrane</keyword>
<feature type="transmembrane region" description="Helical" evidence="1">
    <location>
        <begin position="105"/>
        <end position="125"/>
    </location>
</feature>
<feature type="transmembrane region" description="Helical" evidence="1">
    <location>
        <begin position="42"/>
        <end position="58"/>
    </location>
</feature>
<name>V5YQG1_STAAU</name>
<dbReference type="AlphaFoldDB" id="V5YQG1"/>
<evidence type="ECO:0000256" key="1">
    <source>
        <dbReference type="SAM" id="Phobius"/>
    </source>
</evidence>
<evidence type="ECO:0000313" key="2">
    <source>
        <dbReference type="EMBL" id="BAO19637.1"/>
    </source>
</evidence>
<keyword evidence="1" id="KW-1133">Transmembrane helix</keyword>
<sequence>MEPDISYLFRKVIEMKNIQEQQAHESHSHDHSHDHDHGKMPIISYFIGLVLAIIGLFLSDANLLIQNILFSIATITAGYHVIILEGIGETVENTKLKGKFTPNSHILMGLAAIGASLIGSFWGSVAKLNL</sequence>
<protein>
    <submittedName>
        <fullName evidence="2">Heavy metal translocating P-type ATPase</fullName>
    </submittedName>
</protein>
<proteinExistence type="predicted"/>
<keyword evidence="1" id="KW-0812">Transmembrane</keyword>
<reference evidence="2" key="1">
    <citation type="journal article" date="2013" name="Antimicrob. Agents Chemother.">
        <title>Analysis of Staphylococcal Cassette Chromosome mec in BD GeneOhm MRSA Assay-Negative Strains.</title>
        <authorList>
            <person name="Zhang M."/>
            <person name="Ito T."/>
            <person name="Li S."/>
            <person name="Misawa S."/>
            <person name="Kondo S."/>
            <person name="Miida T."/>
            <person name="Ohsaka A."/>
            <person name="Hiramatsu K."/>
        </authorList>
    </citation>
    <scope>NUCLEOTIDE SEQUENCE</scope>
    <source>
        <strain evidence="2">J266</strain>
    </source>
</reference>
<dbReference type="EMBL" id="AB774374">
    <property type="protein sequence ID" value="BAO19637.1"/>
    <property type="molecule type" value="Genomic_DNA"/>
</dbReference>
<feature type="transmembrane region" description="Helical" evidence="1">
    <location>
        <begin position="64"/>
        <end position="84"/>
    </location>
</feature>
<accession>V5YQG1</accession>